<feature type="domain" description="Flagellar basal-body/hook protein C-terminal" evidence="9">
    <location>
        <begin position="427"/>
        <end position="466"/>
    </location>
</feature>
<dbReference type="PANTHER" id="PTHR30033:SF1">
    <property type="entry name" value="FLAGELLAR HOOK-ASSOCIATED PROTEIN 1"/>
    <property type="match status" value="1"/>
</dbReference>
<evidence type="ECO:0000256" key="1">
    <source>
        <dbReference type="ARBA" id="ARBA00004365"/>
    </source>
</evidence>
<dbReference type="GO" id="GO:0005198">
    <property type="term" value="F:structural molecule activity"/>
    <property type="evidence" value="ECO:0007669"/>
    <property type="project" value="UniProtKB-UniRule"/>
</dbReference>
<dbReference type="PRINTS" id="PR01005">
    <property type="entry name" value="FLGHOOKAP1"/>
</dbReference>
<comment type="subcellular location">
    <subcellularLocation>
        <location evidence="1 7">Bacterial flagellum</location>
    </subcellularLocation>
    <subcellularLocation>
        <location evidence="2 7">Secreted</location>
    </subcellularLocation>
</comment>
<evidence type="ECO:0000256" key="7">
    <source>
        <dbReference type="RuleBase" id="RU362065"/>
    </source>
</evidence>
<dbReference type="InterPro" id="IPR001444">
    <property type="entry name" value="Flag_bb_rod_N"/>
</dbReference>
<keyword evidence="5 7" id="KW-0964">Secreted</keyword>
<dbReference type="GO" id="GO:0044780">
    <property type="term" value="P:bacterial-type flagellum assembly"/>
    <property type="evidence" value="ECO:0007669"/>
    <property type="project" value="InterPro"/>
</dbReference>
<dbReference type="AlphaFoldDB" id="A0A4R1RFS7"/>
<dbReference type="GO" id="GO:0009424">
    <property type="term" value="C:bacterial-type flagellum hook"/>
    <property type="evidence" value="ECO:0007669"/>
    <property type="project" value="UniProtKB-UniRule"/>
</dbReference>
<evidence type="ECO:0000259" key="8">
    <source>
        <dbReference type="Pfam" id="PF00460"/>
    </source>
</evidence>
<organism evidence="11 12">
    <name type="scientific">Hydrogenispora ethanolica</name>
    <dbReference type="NCBI Taxonomy" id="1082276"/>
    <lineage>
        <taxon>Bacteria</taxon>
        <taxon>Bacillati</taxon>
        <taxon>Bacillota</taxon>
        <taxon>Hydrogenispora</taxon>
    </lineage>
</organism>
<proteinExistence type="inferred from homology"/>
<dbReference type="GO" id="GO:0005576">
    <property type="term" value="C:extracellular region"/>
    <property type="evidence" value="ECO:0007669"/>
    <property type="project" value="UniProtKB-SubCell"/>
</dbReference>
<feature type="domain" description="Flagellar hook-associated protein FlgK helical" evidence="10">
    <location>
        <begin position="102"/>
        <end position="335"/>
    </location>
</feature>
<protein>
    <recommendedName>
        <fullName evidence="4 7">Flagellar hook-associated protein 1</fullName>
        <shortName evidence="7">HAP1</shortName>
    </recommendedName>
</protein>
<feature type="domain" description="Flagellar basal body rod protein N-terminal" evidence="8">
    <location>
        <begin position="11"/>
        <end position="38"/>
    </location>
</feature>
<dbReference type="SUPFAM" id="SSF64518">
    <property type="entry name" value="Phase 1 flagellin"/>
    <property type="match status" value="1"/>
</dbReference>
<dbReference type="Pfam" id="PF22638">
    <property type="entry name" value="FlgK_D1"/>
    <property type="match status" value="1"/>
</dbReference>
<evidence type="ECO:0000259" key="10">
    <source>
        <dbReference type="Pfam" id="PF22638"/>
    </source>
</evidence>
<dbReference type="Pfam" id="PF06429">
    <property type="entry name" value="Flg_bbr_C"/>
    <property type="match status" value="1"/>
</dbReference>
<keyword evidence="6 7" id="KW-0975">Bacterial flagellum</keyword>
<keyword evidence="12" id="KW-1185">Reference proteome</keyword>
<evidence type="ECO:0000256" key="5">
    <source>
        <dbReference type="ARBA" id="ARBA00022525"/>
    </source>
</evidence>
<dbReference type="EMBL" id="SLUN01000018">
    <property type="protein sequence ID" value="TCL64803.1"/>
    <property type="molecule type" value="Genomic_DNA"/>
</dbReference>
<dbReference type="OrthoDB" id="9802553at2"/>
<dbReference type="InterPro" id="IPR053927">
    <property type="entry name" value="FlgK_helical"/>
</dbReference>
<keyword evidence="11" id="KW-0966">Cell projection</keyword>
<evidence type="ECO:0000259" key="9">
    <source>
        <dbReference type="Pfam" id="PF06429"/>
    </source>
</evidence>
<gene>
    <name evidence="7" type="primary">flgK</name>
    <name evidence="11" type="ORF">EDC14_1018102</name>
</gene>
<evidence type="ECO:0000256" key="4">
    <source>
        <dbReference type="ARBA" id="ARBA00016244"/>
    </source>
</evidence>
<name>A0A4R1RFS7_HYDET</name>
<evidence type="ECO:0000256" key="2">
    <source>
        <dbReference type="ARBA" id="ARBA00004613"/>
    </source>
</evidence>
<accession>A0A4R1RFS7</accession>
<comment type="caution">
    <text evidence="11">The sequence shown here is derived from an EMBL/GenBank/DDBJ whole genome shotgun (WGS) entry which is preliminary data.</text>
</comment>
<dbReference type="NCBIfam" id="TIGR02492">
    <property type="entry name" value="flgK_ends"/>
    <property type="match status" value="1"/>
</dbReference>
<dbReference type="Pfam" id="PF00460">
    <property type="entry name" value="Flg_bb_rod"/>
    <property type="match status" value="1"/>
</dbReference>
<evidence type="ECO:0000256" key="6">
    <source>
        <dbReference type="ARBA" id="ARBA00023143"/>
    </source>
</evidence>
<keyword evidence="11" id="KW-0969">Cilium</keyword>
<dbReference type="PANTHER" id="PTHR30033">
    <property type="entry name" value="FLAGELLAR HOOK-ASSOCIATED PROTEIN 1"/>
    <property type="match status" value="1"/>
</dbReference>
<evidence type="ECO:0000313" key="12">
    <source>
        <dbReference type="Proteomes" id="UP000295008"/>
    </source>
</evidence>
<dbReference type="InterPro" id="IPR010930">
    <property type="entry name" value="Flg_bb/hook_C_dom"/>
</dbReference>
<evidence type="ECO:0000313" key="11">
    <source>
        <dbReference type="EMBL" id="TCL64803.1"/>
    </source>
</evidence>
<dbReference type="InterPro" id="IPR002371">
    <property type="entry name" value="FlgK"/>
</dbReference>
<comment type="similarity">
    <text evidence="3 7">Belongs to the flagella basal body rod proteins family.</text>
</comment>
<dbReference type="RefSeq" id="WP_132015127.1">
    <property type="nucleotide sequence ID" value="NZ_SLUN01000018.1"/>
</dbReference>
<keyword evidence="11" id="KW-0282">Flagellum</keyword>
<reference evidence="11 12" key="1">
    <citation type="submission" date="2019-03" db="EMBL/GenBank/DDBJ databases">
        <title>Genomic Encyclopedia of Type Strains, Phase IV (KMG-IV): sequencing the most valuable type-strain genomes for metagenomic binning, comparative biology and taxonomic classification.</title>
        <authorList>
            <person name="Goeker M."/>
        </authorList>
    </citation>
    <scope>NUCLEOTIDE SEQUENCE [LARGE SCALE GENOMIC DNA]</scope>
    <source>
        <strain evidence="11 12">LX-B</strain>
    </source>
</reference>
<evidence type="ECO:0000256" key="3">
    <source>
        <dbReference type="ARBA" id="ARBA00009677"/>
    </source>
</evidence>
<sequence>MSSTFFGVEIGKRGLMAAQKALDVISHNMVNAGTPGYTRQVANIVATDPFSYPSANAEISAGQLGTGVDVASINRIRDLLLDEQIRKETSTLNYWNSQNDLLDQIERIMNEPSKTGIQSTLDAFWKSLQDLQGSKAADPSTRDIVASTAVTLTDYIKQTYNDLKNLRSTVDKQVQDTVKTINNYATQLADLNDQIGKVTIQGDQPNDLLDQRDIVLEKLSELVNIRVSFDQQNRATVTLGGGTLVSGVEYNQLTTTPNPADPTISDITWKGVADPASSKISVSNGMLKGLLDIRDTALPNMMADLDTLTSTLITEMNKQHQQGFDLEGKPGGMFFTGTGAADIGVSADIQLNSSKIAASATGASGDSGNSDKMAGIFQQKLFNGKTATIGEFFAGVVAKLGVDSASAQSRVKNQNLLVTSLNQKRESVSGVSMNEETANSLIFNHAFDAASKVITTMDELLDVIINRLKV</sequence>
<dbReference type="Proteomes" id="UP000295008">
    <property type="component" value="Unassembled WGS sequence"/>
</dbReference>